<dbReference type="InterPro" id="IPR014015">
    <property type="entry name" value="Helicase_SF3_DNA-vir"/>
</dbReference>
<keyword evidence="1" id="KW-0547">Nucleotide-binding</keyword>
<organism evidence="4">
    <name type="scientific">Staphylococcus haemolyticus</name>
    <dbReference type="NCBI Taxonomy" id="1283"/>
    <lineage>
        <taxon>Bacteria</taxon>
        <taxon>Bacillati</taxon>
        <taxon>Bacillota</taxon>
        <taxon>Bacilli</taxon>
        <taxon>Bacillales</taxon>
        <taxon>Staphylococcaceae</taxon>
        <taxon>Staphylococcus</taxon>
    </lineage>
</organism>
<sequence length="547" mass="63479">MNHILQMLSKLLSVAKEAIDRQGLIAILTIPVNNNDEIEETAQGETVYNELIDQLRLNIPKDTDYQPNIYSYFGIKKNPNDTVLMEMMIKVFHIKRFNSELFIFKVNGWQKINGDELQGLISKMIQVLLVDYKPSLSTLKNVVDGLQKSTDVEELVENERYIGCGENMFDLNTFQVVKNSIDIFPKTRLNLSLSTNDVITDKIPPYFKQYMLQLANYDDDLQYFLFQHTAVLLTADTKYRRGLILYGGAKNGKSVYIELVKSFFYSKDIVSKPLNELEGRFDKESLIDKSLMASHEIGQSRIQEKIVNDFKKLLSVESMHVDRKGKTQVEVILDLKLIFSTNAILNFPPEHAKALERRINIIPCEYYVEKADTSLIDKLQSEKKEIFLYLMYVYQQIVKADIEYLENSRVTEITHDWLNFGYEFVSSRSVSNANQKACINLLRKLIEIKSGSRIKVSELNKVINEEIKVSSQVIKQLIQANFDTQTKLYNGYDYWIDLGWKEANKKEIHDISEKDNIISLDKNENITDDEALDEENLDFDWEDFDDE</sequence>
<dbReference type="PROSITE" id="PS51206">
    <property type="entry name" value="SF3_HELICASE_1"/>
    <property type="match status" value="1"/>
</dbReference>
<protein>
    <submittedName>
        <fullName evidence="4">Primase</fullName>
    </submittedName>
</protein>
<evidence type="ECO:0000313" key="4">
    <source>
        <dbReference type="EMBL" id="AJG43771.1"/>
    </source>
</evidence>
<dbReference type="GO" id="GO:0005524">
    <property type="term" value="F:ATP binding"/>
    <property type="evidence" value="ECO:0007669"/>
    <property type="project" value="UniProtKB-KW"/>
</dbReference>
<dbReference type="InterPro" id="IPR045455">
    <property type="entry name" value="NrS-1_pol-like_helicase"/>
</dbReference>
<proteinExistence type="predicted"/>
<dbReference type="EMBL" id="KM369884">
    <property type="protein sequence ID" value="AJG43771.1"/>
    <property type="molecule type" value="Genomic_DNA"/>
</dbReference>
<name>A0A0B5KXF9_STAHA</name>
<dbReference type="InterPro" id="IPR027417">
    <property type="entry name" value="P-loop_NTPase"/>
</dbReference>
<reference evidence="4" key="1">
    <citation type="journal article" date="2015" name="Antimicrob. Agents Chemother.">
        <title>Coexistence of heavy metal and antibiotic resistance within a novel composite staphylococcal cassette chromosome in a Staphylococcus haemolyticus isolate from bovine mastitis milk.</title>
        <authorList>
            <person name="Xue H."/>
            <person name="Wu Z."/>
            <person name="Li L."/>
            <person name="Li F."/>
            <person name="Wang Y."/>
            <person name="Zhao X."/>
        </authorList>
    </citation>
    <scope>NUCLEOTIDE SEQUENCE</scope>
    <source>
        <strain evidence="4">NW19A</strain>
    </source>
</reference>
<dbReference type="RefSeq" id="WP_001015578.1">
    <property type="nucleotide sequence ID" value="NZ_CAJCGP010000040.1"/>
</dbReference>
<keyword evidence="2" id="KW-0067">ATP-binding</keyword>
<evidence type="ECO:0000256" key="1">
    <source>
        <dbReference type="ARBA" id="ARBA00022741"/>
    </source>
</evidence>
<dbReference type="Gene3D" id="3.40.50.300">
    <property type="entry name" value="P-loop containing nucleotide triphosphate hydrolases"/>
    <property type="match status" value="1"/>
</dbReference>
<dbReference type="Pfam" id="PF19263">
    <property type="entry name" value="DUF5906"/>
    <property type="match status" value="1"/>
</dbReference>
<feature type="domain" description="SF3 helicase" evidence="3">
    <location>
        <begin position="216"/>
        <end position="380"/>
    </location>
</feature>
<dbReference type="SUPFAM" id="SSF52540">
    <property type="entry name" value="P-loop containing nucleoside triphosphate hydrolases"/>
    <property type="match status" value="1"/>
</dbReference>
<accession>A0A0B5KXF9</accession>
<dbReference type="AlphaFoldDB" id="A0A0B5KXF9"/>
<evidence type="ECO:0000259" key="3">
    <source>
        <dbReference type="PROSITE" id="PS51206"/>
    </source>
</evidence>
<evidence type="ECO:0000256" key="2">
    <source>
        <dbReference type="ARBA" id="ARBA00022840"/>
    </source>
</evidence>